<evidence type="ECO:0000313" key="2">
    <source>
        <dbReference type="EMBL" id="KAK4311913.1"/>
    </source>
</evidence>
<dbReference type="PANTHER" id="PTHR11732">
    <property type="entry name" value="ALDO/KETO REDUCTASE"/>
    <property type="match status" value="1"/>
</dbReference>
<dbReference type="PRINTS" id="PR00069">
    <property type="entry name" value="ALDKETRDTASE"/>
</dbReference>
<dbReference type="Gene3D" id="3.20.20.100">
    <property type="entry name" value="NADP-dependent oxidoreductase domain"/>
    <property type="match status" value="1"/>
</dbReference>
<proteinExistence type="predicted"/>
<dbReference type="InterPro" id="IPR020471">
    <property type="entry name" value="AKR"/>
</dbReference>
<dbReference type="EMBL" id="JAWZYT010001465">
    <property type="protein sequence ID" value="KAK4311913.1"/>
    <property type="molecule type" value="Genomic_DNA"/>
</dbReference>
<dbReference type="InterPro" id="IPR036812">
    <property type="entry name" value="NAD(P)_OxRdtase_dom_sf"/>
</dbReference>
<protein>
    <recommendedName>
        <fullName evidence="1">NADP-dependent oxidoreductase domain-containing protein</fullName>
    </recommendedName>
</protein>
<dbReference type="InterPro" id="IPR023210">
    <property type="entry name" value="NADP_OxRdtase_dom"/>
</dbReference>
<organism evidence="2 3">
    <name type="scientific">Petrolisthes manimaculis</name>
    <dbReference type="NCBI Taxonomy" id="1843537"/>
    <lineage>
        <taxon>Eukaryota</taxon>
        <taxon>Metazoa</taxon>
        <taxon>Ecdysozoa</taxon>
        <taxon>Arthropoda</taxon>
        <taxon>Crustacea</taxon>
        <taxon>Multicrustacea</taxon>
        <taxon>Malacostraca</taxon>
        <taxon>Eumalacostraca</taxon>
        <taxon>Eucarida</taxon>
        <taxon>Decapoda</taxon>
        <taxon>Pleocyemata</taxon>
        <taxon>Anomura</taxon>
        <taxon>Galatheoidea</taxon>
        <taxon>Porcellanidae</taxon>
        <taxon>Petrolisthes</taxon>
    </lineage>
</organism>
<dbReference type="GO" id="GO:0016491">
    <property type="term" value="F:oxidoreductase activity"/>
    <property type="evidence" value="ECO:0007669"/>
    <property type="project" value="InterPro"/>
</dbReference>
<feature type="domain" description="NADP-dependent oxidoreductase" evidence="1">
    <location>
        <begin position="65"/>
        <end position="246"/>
    </location>
</feature>
<keyword evidence="3" id="KW-1185">Reference proteome</keyword>
<name>A0AAE1U676_9EUCA</name>
<gene>
    <name evidence="2" type="ORF">Pmani_016624</name>
</gene>
<dbReference type="Proteomes" id="UP001292094">
    <property type="component" value="Unassembled WGS sequence"/>
</dbReference>
<reference evidence="2" key="1">
    <citation type="submission" date="2023-11" db="EMBL/GenBank/DDBJ databases">
        <title>Genome assemblies of two species of porcelain crab, Petrolisthes cinctipes and Petrolisthes manimaculis (Anomura: Porcellanidae).</title>
        <authorList>
            <person name="Angst P."/>
        </authorList>
    </citation>
    <scope>NUCLEOTIDE SEQUENCE</scope>
    <source>
        <strain evidence="2">PB745_02</strain>
        <tissue evidence="2">Gill</tissue>
    </source>
</reference>
<sequence>MDAISSPITLTNNRVTLENQETLIPLLGISTNTKDDKLVVHRELAKAINREILMIDTTYSDFCENESLSNMRLDYVDAYVMEGPVGLVGKHDGDVRPRNQEGQPELDKDTFLEGIWKAMEEECLNAYCRMIGLCNFNLSQINRICQIARIPPAIVMMDINAYNPCEKERTFLKNRLITPVALYPLGNPLHTPTQQHPLLTEHEVVRQVAEKHEVTPSTVLVKFLHQQKIVSIIQINAVPHQTNTIFETLNTFTLDE</sequence>
<dbReference type="AlphaFoldDB" id="A0AAE1U676"/>
<evidence type="ECO:0000259" key="1">
    <source>
        <dbReference type="Pfam" id="PF00248"/>
    </source>
</evidence>
<dbReference type="Pfam" id="PF00248">
    <property type="entry name" value="Aldo_ket_red"/>
    <property type="match status" value="1"/>
</dbReference>
<evidence type="ECO:0000313" key="3">
    <source>
        <dbReference type="Proteomes" id="UP001292094"/>
    </source>
</evidence>
<comment type="caution">
    <text evidence="2">The sequence shown here is derived from an EMBL/GenBank/DDBJ whole genome shotgun (WGS) entry which is preliminary data.</text>
</comment>
<dbReference type="PROSITE" id="PS00062">
    <property type="entry name" value="ALDOKETO_REDUCTASE_2"/>
    <property type="match status" value="1"/>
</dbReference>
<dbReference type="InterPro" id="IPR018170">
    <property type="entry name" value="Aldo/ket_reductase_CS"/>
</dbReference>
<accession>A0AAE1U676</accession>
<dbReference type="SUPFAM" id="SSF51430">
    <property type="entry name" value="NAD(P)-linked oxidoreductase"/>
    <property type="match status" value="1"/>
</dbReference>